<evidence type="ECO:0000313" key="1">
    <source>
        <dbReference type="EMBL" id="ALA97947.1"/>
    </source>
</evidence>
<dbReference type="EMBL" id="CP010899">
    <property type="protein sequence ID" value="ALA97947.1"/>
    <property type="molecule type" value="Genomic_DNA"/>
</dbReference>
<accession>A0A0K2JHP6</accession>
<proteinExistence type="predicted"/>
<reference evidence="1 2" key="1">
    <citation type="journal article" date="2015" name="Genome Announc.">
        <title>Complete Genome Sequence of Spiroplasma kunkelii Strain CR2-3x, Causal Agent of Corn Stunt Disease in Zea mays L.</title>
        <authorList>
            <person name="Davis R.E."/>
            <person name="Shao J."/>
            <person name="Dally E.L."/>
            <person name="Zhao Y."/>
            <person name="Gasparich G.E."/>
            <person name="Gaynor B.J."/>
            <person name="Athey J.C."/>
            <person name="Harrison N.A."/>
            <person name="Donofrio N."/>
        </authorList>
    </citation>
    <scope>NUCLEOTIDE SEQUENCE [LARGE SCALE GENOMIC DNA]</scope>
    <source>
        <strain evidence="1 2">CR2-3x</strain>
    </source>
</reference>
<dbReference type="AlphaFoldDB" id="A0A0K2JHP6"/>
<dbReference type="RefSeq" id="WP_053391097.1">
    <property type="nucleotide sequence ID" value="NZ_CP010899.1"/>
</dbReference>
<gene>
    <name evidence="1" type="ORF">SKUN_001061</name>
</gene>
<dbReference type="PATRIC" id="fig|273035.7.peg.1307"/>
<keyword evidence="2" id="KW-1185">Reference proteome</keyword>
<protein>
    <submittedName>
        <fullName evidence="1">Uncharacterized protein</fullName>
    </submittedName>
</protein>
<dbReference type="OrthoDB" id="389900at2"/>
<sequence>MPSYYTEHILKLKQPKLKAPLTDVEINAIVTAFKHLVCKIKKDAVVIKHQKFGYELFRSKADDKYWAYAVTFTEPLNLLKPIYKHHWIGNAFIGYGYDTLEETINQTFKMMEQGPTAQTNFRDYLTSWDEEKDRIFLGWEEKEWSFEKYQKFQRWYEKNKVKIMAKQIGVKDAEDYNKEINDKNNRSGLAVLLGKMQDTPKRPRAMAVVMRETAKTKEKWDDPKTKKYLVGFMYVN</sequence>
<organism evidence="1 2">
    <name type="scientific">Spiroplasma kunkelii CR2-3x</name>
    <dbReference type="NCBI Taxonomy" id="273035"/>
    <lineage>
        <taxon>Bacteria</taxon>
        <taxon>Bacillati</taxon>
        <taxon>Mycoplasmatota</taxon>
        <taxon>Mollicutes</taxon>
        <taxon>Entomoplasmatales</taxon>
        <taxon>Spiroplasmataceae</taxon>
        <taxon>Spiroplasma</taxon>
    </lineage>
</organism>
<dbReference type="Proteomes" id="UP000062963">
    <property type="component" value="Chromosome"/>
</dbReference>
<evidence type="ECO:0000313" key="2">
    <source>
        <dbReference type="Proteomes" id="UP000062963"/>
    </source>
</evidence>
<dbReference type="STRING" id="273035.SKUN_001061"/>
<name>A0A0K2JHP6_SPIKU</name>
<dbReference type="KEGG" id="skn:SKUN_001061"/>